<accession>A0ABX0TP85</accession>
<comment type="catalytic activity">
    <reaction evidence="9">
        <text>3 propionate 3-nitronate + 3 O2 + H2O = 3 3-oxopropanoate + 2 nitrate + nitrite + H2O2 + 3 H(+)</text>
        <dbReference type="Rhea" id="RHEA:57332"/>
        <dbReference type="ChEBI" id="CHEBI:15377"/>
        <dbReference type="ChEBI" id="CHEBI:15378"/>
        <dbReference type="ChEBI" id="CHEBI:15379"/>
        <dbReference type="ChEBI" id="CHEBI:16240"/>
        <dbReference type="ChEBI" id="CHEBI:16301"/>
        <dbReference type="ChEBI" id="CHEBI:17632"/>
        <dbReference type="ChEBI" id="CHEBI:33190"/>
        <dbReference type="ChEBI" id="CHEBI:136067"/>
    </reaction>
</comment>
<dbReference type="SUPFAM" id="SSF51412">
    <property type="entry name" value="Inosine monophosphate dehydrogenase (IMPDH)"/>
    <property type="match status" value="1"/>
</dbReference>
<gene>
    <name evidence="11" type="ORF">FHS31_000940</name>
</gene>
<evidence type="ECO:0000256" key="9">
    <source>
        <dbReference type="ARBA" id="ARBA00049401"/>
    </source>
</evidence>
<dbReference type="PANTHER" id="PTHR42747">
    <property type="entry name" value="NITRONATE MONOOXYGENASE-RELATED"/>
    <property type="match status" value="1"/>
</dbReference>
<evidence type="ECO:0000256" key="1">
    <source>
        <dbReference type="ARBA" id="ARBA00001917"/>
    </source>
</evidence>
<evidence type="ECO:0000256" key="10">
    <source>
        <dbReference type="SAM" id="SignalP"/>
    </source>
</evidence>
<name>A0ABX0TP85_9SPHN</name>
<dbReference type="Proteomes" id="UP000727456">
    <property type="component" value="Unassembled WGS sequence"/>
</dbReference>
<sequence length="334" mass="34048">MILLAPMAGAGGVALAAAAMRGGALASLPCAMLDGGQIRAQVAELRALAPGPINLNFFAHEAAGPFDNEAWHAALAPYAKALGVSAGPPPAQRRPFDAEMAAVVEEVRPEAVSFHFGLPPADLLARVRAAGAFILSSATTVPEGRWLAERGVDAVIAQGWEAGGHSARFLPADPSSAMTTMALVPLLADATGLPIIAAGGIADGRGIAAAAMLGAAAVQIGTAFLACPESLISAHHRSRLAGDTAEETVMTNVFTGRLARGFPNRLTRELGPLSPITPPFPHAGDALAPLRAAAPADFANMWAGQAARLARTEPAEALSRRLIAETLALLDGKA</sequence>
<dbReference type="InterPro" id="IPR004136">
    <property type="entry name" value="NMO"/>
</dbReference>
<dbReference type="PANTHER" id="PTHR42747:SF3">
    <property type="entry name" value="NITRONATE MONOOXYGENASE-RELATED"/>
    <property type="match status" value="1"/>
</dbReference>
<keyword evidence="4" id="KW-0285">Flavoprotein</keyword>
<organism evidence="11 12">
    <name type="scientific">Sphingomonas vulcanisoli</name>
    <dbReference type="NCBI Taxonomy" id="1658060"/>
    <lineage>
        <taxon>Bacteria</taxon>
        <taxon>Pseudomonadati</taxon>
        <taxon>Pseudomonadota</taxon>
        <taxon>Alphaproteobacteria</taxon>
        <taxon>Sphingomonadales</taxon>
        <taxon>Sphingomonadaceae</taxon>
        <taxon>Sphingomonas</taxon>
    </lineage>
</organism>
<evidence type="ECO:0000256" key="5">
    <source>
        <dbReference type="ARBA" id="ARBA00022643"/>
    </source>
</evidence>
<evidence type="ECO:0000313" key="12">
    <source>
        <dbReference type="Proteomes" id="UP000727456"/>
    </source>
</evidence>
<evidence type="ECO:0000256" key="8">
    <source>
        <dbReference type="ARBA" id="ARBA00031155"/>
    </source>
</evidence>
<comment type="cofactor">
    <cofactor evidence="1">
        <name>FMN</name>
        <dbReference type="ChEBI" id="CHEBI:58210"/>
    </cofactor>
</comment>
<proteinExistence type="inferred from homology"/>
<evidence type="ECO:0000256" key="2">
    <source>
        <dbReference type="ARBA" id="ARBA00009881"/>
    </source>
</evidence>
<keyword evidence="3" id="KW-0216">Detoxification</keyword>
<evidence type="ECO:0000256" key="3">
    <source>
        <dbReference type="ARBA" id="ARBA00022575"/>
    </source>
</evidence>
<protein>
    <recommendedName>
        <fullName evidence="8">Propionate 3-nitronate monooxygenase</fullName>
    </recommendedName>
</protein>
<dbReference type="InterPro" id="IPR013785">
    <property type="entry name" value="Aldolase_TIM"/>
</dbReference>
<comment type="similarity">
    <text evidence="2">Belongs to the nitronate monooxygenase family. NMO class I subfamily.</text>
</comment>
<evidence type="ECO:0000256" key="6">
    <source>
        <dbReference type="ARBA" id="ARBA00023002"/>
    </source>
</evidence>
<feature type="chain" id="PRO_5046954159" description="Propionate 3-nitronate monooxygenase" evidence="10">
    <location>
        <begin position="27"/>
        <end position="334"/>
    </location>
</feature>
<evidence type="ECO:0000256" key="4">
    <source>
        <dbReference type="ARBA" id="ARBA00022630"/>
    </source>
</evidence>
<keyword evidence="5" id="KW-0288">FMN</keyword>
<comment type="caution">
    <text evidence="11">The sequence shown here is derived from an EMBL/GenBank/DDBJ whole genome shotgun (WGS) entry which is preliminary data.</text>
</comment>
<dbReference type="Pfam" id="PF03060">
    <property type="entry name" value="NMO"/>
    <property type="match status" value="1"/>
</dbReference>
<keyword evidence="10" id="KW-0732">Signal</keyword>
<reference evidence="11 12" key="1">
    <citation type="submission" date="2020-03" db="EMBL/GenBank/DDBJ databases">
        <title>Genomic Encyclopedia of Type Strains, Phase III (KMG-III): the genomes of soil and plant-associated and newly described type strains.</title>
        <authorList>
            <person name="Whitman W."/>
        </authorList>
    </citation>
    <scope>NUCLEOTIDE SEQUENCE [LARGE SCALE GENOMIC DNA]</scope>
    <source>
        <strain evidence="11 12">CECT 8804</strain>
    </source>
</reference>
<dbReference type="RefSeq" id="WP_341786286.1">
    <property type="nucleotide sequence ID" value="NZ_JAAOZC010000002.1"/>
</dbReference>
<keyword evidence="12" id="KW-1185">Reference proteome</keyword>
<evidence type="ECO:0000313" key="11">
    <source>
        <dbReference type="EMBL" id="NIJ07344.1"/>
    </source>
</evidence>
<dbReference type="CDD" id="cd04730">
    <property type="entry name" value="NPD_like"/>
    <property type="match status" value="1"/>
</dbReference>
<dbReference type="Gene3D" id="3.20.20.70">
    <property type="entry name" value="Aldolase class I"/>
    <property type="match status" value="1"/>
</dbReference>
<keyword evidence="7 11" id="KW-0503">Monooxygenase</keyword>
<feature type="signal peptide" evidence="10">
    <location>
        <begin position="1"/>
        <end position="26"/>
    </location>
</feature>
<dbReference type="GO" id="GO:0018580">
    <property type="term" value="F:nitronate monooxygenase activity"/>
    <property type="evidence" value="ECO:0007669"/>
    <property type="project" value="UniProtKB-EC"/>
</dbReference>
<dbReference type="EMBL" id="JAAOZC010000002">
    <property type="protein sequence ID" value="NIJ07344.1"/>
    <property type="molecule type" value="Genomic_DNA"/>
</dbReference>
<evidence type="ECO:0000256" key="7">
    <source>
        <dbReference type="ARBA" id="ARBA00023033"/>
    </source>
</evidence>
<keyword evidence="6 11" id="KW-0560">Oxidoreductase</keyword>